<reference evidence="6" key="1">
    <citation type="journal article" date="2020" name="mSystems">
        <title>Genome- and Community-Level Interaction Insights into Carbon Utilization and Element Cycling Functions of Hydrothermarchaeota in Hydrothermal Sediment.</title>
        <authorList>
            <person name="Zhou Z."/>
            <person name="Liu Y."/>
            <person name="Xu W."/>
            <person name="Pan J."/>
            <person name="Luo Z.H."/>
            <person name="Li M."/>
        </authorList>
    </citation>
    <scope>NUCLEOTIDE SEQUENCE [LARGE SCALE GENOMIC DNA]</scope>
    <source>
        <strain evidence="6">SpSt-1182</strain>
    </source>
</reference>
<sequence length="319" mass="35087">AGPGDVLLGLRRRGRAVRRSRPRGDRERAPARPLQPADRKPHALRGETVSAVEKLRARCRELLEKGETDIVLGYRAGRRNGTAVPAFITAAADCDRLILDESCHHNLAAYLPGLRHKGRVTIIAAGPTSRSVVVLLKESQFDRERLRIIGVNDPARDPASPVSGAVLCDEYLGDRAGTTAPADDTALAAFEAKSPAERRQYLAAELGRCIRCYACRQVCPNCYCPTCFVDASRPQWVGRTVDESDSLMFHLMRAMHMAGRCVECGACARACPMDINLMLINRKVGAIVRDRFGHVPGMSLDDPLPLTTFNTEDKQEFIK</sequence>
<evidence type="ECO:0000259" key="5">
    <source>
        <dbReference type="PROSITE" id="PS51379"/>
    </source>
</evidence>
<feature type="compositionally biased region" description="Basic residues" evidence="4">
    <location>
        <begin position="11"/>
        <end position="21"/>
    </location>
</feature>
<keyword evidence="3" id="KW-0411">Iron-sulfur</keyword>
<dbReference type="SUPFAM" id="SSF46548">
    <property type="entry name" value="alpha-helical ferredoxin"/>
    <property type="match status" value="1"/>
</dbReference>
<proteinExistence type="predicted"/>
<dbReference type="EMBL" id="DSBX01000052">
    <property type="protein sequence ID" value="HDQ98932.1"/>
    <property type="molecule type" value="Genomic_DNA"/>
</dbReference>
<dbReference type="GO" id="GO:0051536">
    <property type="term" value="F:iron-sulfur cluster binding"/>
    <property type="evidence" value="ECO:0007669"/>
    <property type="project" value="UniProtKB-KW"/>
</dbReference>
<dbReference type="Gene3D" id="1.10.1060.10">
    <property type="entry name" value="Alpha-helical ferredoxin"/>
    <property type="match status" value="1"/>
</dbReference>
<accession>A0A7V0XEC3</accession>
<feature type="region of interest" description="Disordered" evidence="4">
    <location>
        <begin position="11"/>
        <end position="43"/>
    </location>
</feature>
<gene>
    <name evidence="6" type="ORF">ENN51_01400</name>
</gene>
<dbReference type="InterPro" id="IPR017900">
    <property type="entry name" value="4Fe4S_Fe_S_CS"/>
</dbReference>
<dbReference type="Proteomes" id="UP000885672">
    <property type="component" value="Unassembled WGS sequence"/>
</dbReference>
<evidence type="ECO:0000256" key="3">
    <source>
        <dbReference type="ARBA" id="ARBA00023014"/>
    </source>
</evidence>
<evidence type="ECO:0000313" key="6">
    <source>
        <dbReference type="EMBL" id="HDQ98932.1"/>
    </source>
</evidence>
<dbReference type="InterPro" id="IPR009051">
    <property type="entry name" value="Helical_ferredxn"/>
</dbReference>
<dbReference type="PROSITE" id="PS00198">
    <property type="entry name" value="4FE4S_FER_1"/>
    <property type="match status" value="1"/>
</dbReference>
<organism evidence="6">
    <name type="scientific">candidate division WOR-3 bacterium</name>
    <dbReference type="NCBI Taxonomy" id="2052148"/>
    <lineage>
        <taxon>Bacteria</taxon>
        <taxon>Bacteria division WOR-3</taxon>
    </lineage>
</organism>
<dbReference type="AlphaFoldDB" id="A0A7V0XEC3"/>
<protein>
    <recommendedName>
        <fullName evidence="5">4Fe-4S ferredoxin-type domain-containing protein</fullName>
    </recommendedName>
</protein>
<dbReference type="PROSITE" id="PS51379">
    <property type="entry name" value="4FE4S_FER_2"/>
    <property type="match status" value="1"/>
</dbReference>
<feature type="non-terminal residue" evidence="6">
    <location>
        <position position="1"/>
    </location>
</feature>
<dbReference type="GO" id="GO:0046872">
    <property type="term" value="F:metal ion binding"/>
    <property type="evidence" value="ECO:0007669"/>
    <property type="project" value="UniProtKB-KW"/>
</dbReference>
<keyword evidence="1" id="KW-0479">Metal-binding</keyword>
<evidence type="ECO:0000256" key="2">
    <source>
        <dbReference type="ARBA" id="ARBA00023004"/>
    </source>
</evidence>
<comment type="caution">
    <text evidence="6">The sequence shown here is derived from an EMBL/GenBank/DDBJ whole genome shotgun (WGS) entry which is preliminary data.</text>
</comment>
<dbReference type="InterPro" id="IPR017896">
    <property type="entry name" value="4Fe4S_Fe-S-bd"/>
</dbReference>
<evidence type="ECO:0000256" key="1">
    <source>
        <dbReference type="ARBA" id="ARBA00022723"/>
    </source>
</evidence>
<keyword evidence="2" id="KW-0408">Iron</keyword>
<evidence type="ECO:0000256" key="4">
    <source>
        <dbReference type="SAM" id="MobiDB-lite"/>
    </source>
</evidence>
<name>A0A7V0XEC3_UNCW3</name>
<dbReference type="Pfam" id="PF13534">
    <property type="entry name" value="Fer4_17"/>
    <property type="match status" value="1"/>
</dbReference>
<feature type="domain" description="4Fe-4S ferredoxin-type" evidence="5">
    <location>
        <begin position="252"/>
        <end position="282"/>
    </location>
</feature>